<reference evidence="2" key="1">
    <citation type="submission" date="2020-11" db="EMBL/GenBank/DDBJ databases">
        <title>Adaptations for nitrogen fixation in a non-lichenized fungal sporocarp promotes dispersal by wood-feeding termites.</title>
        <authorList>
            <consortium name="DOE Joint Genome Institute"/>
            <person name="Koch R.A."/>
            <person name="Yoon G."/>
            <person name="Arayal U."/>
            <person name="Lail K."/>
            <person name="Amirebrahimi M."/>
            <person name="Labutti K."/>
            <person name="Lipzen A."/>
            <person name="Riley R."/>
            <person name="Barry K."/>
            <person name="Henrissat B."/>
            <person name="Grigoriev I.V."/>
            <person name="Herr J.R."/>
            <person name="Aime M.C."/>
        </authorList>
    </citation>
    <scope>NUCLEOTIDE SEQUENCE</scope>
    <source>
        <strain evidence="2">MCA 3950</strain>
    </source>
</reference>
<accession>A0A9P8AXF6</accession>
<dbReference type="AlphaFoldDB" id="A0A9P8AXF6"/>
<feature type="region of interest" description="Disordered" evidence="1">
    <location>
        <begin position="180"/>
        <end position="199"/>
    </location>
</feature>
<protein>
    <submittedName>
        <fullName evidence="2">Uncharacterized protein</fullName>
    </submittedName>
</protein>
<proteinExistence type="predicted"/>
<dbReference type="Proteomes" id="UP000812287">
    <property type="component" value="Unassembled WGS sequence"/>
</dbReference>
<gene>
    <name evidence="2" type="ORF">BT62DRAFT_1000820</name>
</gene>
<feature type="compositionally biased region" description="Low complexity" evidence="1">
    <location>
        <begin position="47"/>
        <end position="61"/>
    </location>
</feature>
<feature type="region of interest" description="Disordered" evidence="1">
    <location>
        <begin position="47"/>
        <end position="82"/>
    </location>
</feature>
<dbReference type="RefSeq" id="XP_043045063.1">
    <property type="nucleotide sequence ID" value="XM_043176674.1"/>
</dbReference>
<evidence type="ECO:0000256" key="1">
    <source>
        <dbReference type="SAM" id="MobiDB-lite"/>
    </source>
</evidence>
<keyword evidence="3" id="KW-1185">Reference proteome</keyword>
<name>A0A9P8AXF6_9AGAR</name>
<organism evidence="2 3">
    <name type="scientific">Guyanagaster necrorhizus</name>
    <dbReference type="NCBI Taxonomy" id="856835"/>
    <lineage>
        <taxon>Eukaryota</taxon>
        <taxon>Fungi</taxon>
        <taxon>Dikarya</taxon>
        <taxon>Basidiomycota</taxon>
        <taxon>Agaricomycotina</taxon>
        <taxon>Agaricomycetes</taxon>
        <taxon>Agaricomycetidae</taxon>
        <taxon>Agaricales</taxon>
        <taxon>Marasmiineae</taxon>
        <taxon>Physalacriaceae</taxon>
        <taxon>Guyanagaster</taxon>
    </lineage>
</organism>
<comment type="caution">
    <text evidence="2">The sequence shown here is derived from an EMBL/GenBank/DDBJ whole genome shotgun (WGS) entry which is preliminary data.</text>
</comment>
<evidence type="ECO:0000313" key="2">
    <source>
        <dbReference type="EMBL" id="KAG7451563.1"/>
    </source>
</evidence>
<sequence>MTLHRRSLQFAKKLGRTDPLETGVVVSTINRSGVGLVTTTVPALMLHSHSSSTPSSLSPPSANTQLPTPPPEATTEEMNPMKPMSLARTPEGKGDDAWNWPPSRELSSVVLSWFRSLQARLPISFRFFKSFNNVDHVMAAPCGKNRLSYTPAYLHEQPTSAVDESLPKGAHLSLSPRFLAPPQQQQESESESESEGDKPVIGVVVEKRPTFLKKLKAKLLRRMRSTDPLSAAPGCNGISAAAGRGAAHQCGRYYRDCVYRESACSTLSVELKAWVCMGADLGLVTQGGFGVVQPFPFERSSQVGC</sequence>
<dbReference type="EMBL" id="MU250525">
    <property type="protein sequence ID" value="KAG7451563.1"/>
    <property type="molecule type" value="Genomic_DNA"/>
</dbReference>
<dbReference type="GeneID" id="66098961"/>
<evidence type="ECO:0000313" key="3">
    <source>
        <dbReference type="Proteomes" id="UP000812287"/>
    </source>
</evidence>